<dbReference type="AlphaFoldDB" id="A0A1R3K3R1"/>
<keyword evidence="2" id="KW-1185">Reference proteome</keyword>
<sequence length="31" mass="3670">MARFHIKLWLTAEHDQIILVVVDTTITKYTL</sequence>
<comment type="caution">
    <text evidence="1">The sequence shown here is derived from an EMBL/GenBank/DDBJ whole genome shotgun (WGS) entry which is preliminary data.</text>
</comment>
<evidence type="ECO:0000313" key="1">
    <source>
        <dbReference type="EMBL" id="OMP01725.1"/>
    </source>
</evidence>
<gene>
    <name evidence="1" type="ORF">COLO4_11643</name>
</gene>
<organism evidence="1 2">
    <name type="scientific">Corchorus olitorius</name>
    <dbReference type="NCBI Taxonomy" id="93759"/>
    <lineage>
        <taxon>Eukaryota</taxon>
        <taxon>Viridiplantae</taxon>
        <taxon>Streptophyta</taxon>
        <taxon>Embryophyta</taxon>
        <taxon>Tracheophyta</taxon>
        <taxon>Spermatophyta</taxon>
        <taxon>Magnoliopsida</taxon>
        <taxon>eudicotyledons</taxon>
        <taxon>Gunneridae</taxon>
        <taxon>Pentapetalae</taxon>
        <taxon>rosids</taxon>
        <taxon>malvids</taxon>
        <taxon>Malvales</taxon>
        <taxon>Malvaceae</taxon>
        <taxon>Grewioideae</taxon>
        <taxon>Apeibeae</taxon>
        <taxon>Corchorus</taxon>
    </lineage>
</organism>
<proteinExistence type="predicted"/>
<accession>A0A1R3K3R1</accession>
<dbReference type="Proteomes" id="UP000187203">
    <property type="component" value="Unassembled WGS sequence"/>
</dbReference>
<protein>
    <submittedName>
        <fullName evidence="1">Uncharacterized protein</fullName>
    </submittedName>
</protein>
<name>A0A1R3K3R1_9ROSI</name>
<dbReference type="EMBL" id="AWUE01014720">
    <property type="protein sequence ID" value="OMP01725.1"/>
    <property type="molecule type" value="Genomic_DNA"/>
</dbReference>
<reference evidence="2" key="1">
    <citation type="submission" date="2013-09" db="EMBL/GenBank/DDBJ databases">
        <title>Corchorus olitorius genome sequencing.</title>
        <authorList>
            <person name="Alam M."/>
            <person name="Haque M.S."/>
            <person name="Islam M.S."/>
            <person name="Emdad E.M."/>
            <person name="Islam M.M."/>
            <person name="Ahmed B."/>
            <person name="Halim A."/>
            <person name="Hossen Q.M.M."/>
            <person name="Hossain M.Z."/>
            <person name="Ahmed R."/>
            <person name="Khan M.M."/>
            <person name="Islam R."/>
            <person name="Rashid M.M."/>
            <person name="Khan S.A."/>
            <person name="Rahman M.S."/>
            <person name="Alam M."/>
            <person name="Yahiya A.S."/>
            <person name="Khan M.S."/>
            <person name="Azam M.S."/>
            <person name="Haque T."/>
            <person name="Lashkar M.Z.H."/>
            <person name="Akhand A.I."/>
            <person name="Morshed G."/>
            <person name="Roy S."/>
            <person name="Uddin K.S."/>
            <person name="Rabeya T."/>
            <person name="Hossain A.S."/>
            <person name="Chowdhury A."/>
            <person name="Snigdha A.R."/>
            <person name="Mortoza M.S."/>
            <person name="Matin S.A."/>
            <person name="Hoque S.M.E."/>
            <person name="Islam M.K."/>
            <person name="Roy D.K."/>
            <person name="Haider R."/>
            <person name="Moosa M.M."/>
            <person name="Elias S.M."/>
            <person name="Hasan A.M."/>
            <person name="Jahan S."/>
            <person name="Shafiuddin M."/>
            <person name="Mahmood N."/>
            <person name="Shommy N.S."/>
        </authorList>
    </citation>
    <scope>NUCLEOTIDE SEQUENCE [LARGE SCALE GENOMIC DNA]</scope>
    <source>
        <strain evidence="2">cv. O-4</strain>
    </source>
</reference>
<evidence type="ECO:0000313" key="2">
    <source>
        <dbReference type="Proteomes" id="UP000187203"/>
    </source>
</evidence>